<dbReference type="RefSeq" id="XP_014678202.1">
    <property type="nucleotide sequence ID" value="XM_014822716.1"/>
</dbReference>
<keyword evidence="4" id="KW-0560">Oxidoreductase</keyword>
<reference evidence="7" key="1">
    <citation type="submission" date="2025-08" db="UniProtKB">
        <authorList>
            <consortium name="RefSeq"/>
        </authorList>
    </citation>
    <scope>IDENTIFICATION</scope>
</reference>
<dbReference type="Pfam" id="PF00067">
    <property type="entry name" value="p450"/>
    <property type="match status" value="1"/>
</dbReference>
<accession>A0ABM1F181</accession>
<dbReference type="InterPro" id="IPR001128">
    <property type="entry name" value="Cyt_P450"/>
</dbReference>
<dbReference type="PANTHER" id="PTHR24300">
    <property type="entry name" value="CYTOCHROME P450 508A4-RELATED"/>
    <property type="match status" value="1"/>
</dbReference>
<dbReference type="SUPFAM" id="SSF48264">
    <property type="entry name" value="Cytochrome P450"/>
    <property type="match status" value="1"/>
</dbReference>
<feature type="transmembrane region" description="Helical" evidence="5">
    <location>
        <begin position="51"/>
        <end position="72"/>
    </location>
</feature>
<evidence type="ECO:0000256" key="1">
    <source>
        <dbReference type="ARBA" id="ARBA00010617"/>
    </source>
</evidence>
<keyword evidence="4" id="KW-0503">Monooxygenase</keyword>
<name>A0ABM1F181_PRICU</name>
<dbReference type="Proteomes" id="UP000695022">
    <property type="component" value="Unplaced"/>
</dbReference>
<organism evidence="6 7">
    <name type="scientific">Priapulus caudatus</name>
    <name type="common">Priapulid worm</name>
    <dbReference type="NCBI Taxonomy" id="37621"/>
    <lineage>
        <taxon>Eukaryota</taxon>
        <taxon>Metazoa</taxon>
        <taxon>Ecdysozoa</taxon>
        <taxon>Scalidophora</taxon>
        <taxon>Priapulida</taxon>
        <taxon>Priapulimorpha</taxon>
        <taxon>Priapulimorphida</taxon>
        <taxon>Priapulidae</taxon>
        <taxon>Priapulus</taxon>
    </lineage>
</organism>
<evidence type="ECO:0000313" key="7">
    <source>
        <dbReference type="RefSeq" id="XP_014678202.1"/>
    </source>
</evidence>
<gene>
    <name evidence="7" type="primary">LOC106818002</name>
</gene>
<feature type="transmembrane region" description="Helical" evidence="5">
    <location>
        <begin position="12"/>
        <end position="31"/>
    </location>
</feature>
<dbReference type="GeneID" id="106818002"/>
<dbReference type="PANTHER" id="PTHR24300:SF403">
    <property type="entry name" value="CYTOCHROME P450 306A1"/>
    <property type="match status" value="1"/>
</dbReference>
<evidence type="ECO:0000256" key="2">
    <source>
        <dbReference type="ARBA" id="ARBA00022723"/>
    </source>
</evidence>
<keyword evidence="2" id="KW-0479">Metal-binding</keyword>
<sequence>MSHSWLYSGEKAFVLDVTAVLILLVIFLLTVRWLSFPKNLPPGPLGLPLVGYLPFLTNHPYLKFTGLIFGAYGERWKNTRKFTMTALRDFGVGKATLEERIIAELEAVTEELDLTKGAPFNPRRIMKQAASNVICSINFGDRFEYSDKRFQHLMNLTDELFSMRIITNAVNVMPILRFIPNGILPKALAIMKDIRKFTQEVVDEHRLTFDPNAIRDFVDYYLLAQQESAQVDSAGTIIKGVHLDSLSDSHLFPNNDRLIQRWDETTANQSRLPFVSSYLLKHPGRAAKGATGD</sequence>
<protein>
    <submittedName>
        <fullName evidence="7">Cytochrome P450 2B19-like isoform X2</fullName>
    </submittedName>
</protein>
<dbReference type="InterPro" id="IPR036396">
    <property type="entry name" value="Cyt_P450_sf"/>
</dbReference>
<proteinExistence type="inferred from homology"/>
<comment type="similarity">
    <text evidence="1">Belongs to the cytochrome P450 family.</text>
</comment>
<evidence type="ECO:0000256" key="5">
    <source>
        <dbReference type="SAM" id="Phobius"/>
    </source>
</evidence>
<keyword evidence="5" id="KW-0472">Membrane</keyword>
<dbReference type="InterPro" id="IPR050182">
    <property type="entry name" value="Cytochrome_P450_fam2"/>
</dbReference>
<evidence type="ECO:0000256" key="4">
    <source>
        <dbReference type="ARBA" id="ARBA00023033"/>
    </source>
</evidence>
<evidence type="ECO:0000256" key="3">
    <source>
        <dbReference type="ARBA" id="ARBA00023004"/>
    </source>
</evidence>
<dbReference type="Gene3D" id="1.10.630.10">
    <property type="entry name" value="Cytochrome P450"/>
    <property type="match status" value="1"/>
</dbReference>
<evidence type="ECO:0000313" key="6">
    <source>
        <dbReference type="Proteomes" id="UP000695022"/>
    </source>
</evidence>
<keyword evidence="5" id="KW-0812">Transmembrane</keyword>
<keyword evidence="6" id="KW-1185">Reference proteome</keyword>
<keyword evidence="3" id="KW-0408">Iron</keyword>
<keyword evidence="5" id="KW-1133">Transmembrane helix</keyword>